<organism evidence="2 3">
    <name type="scientific">Verticillium longisporum</name>
    <name type="common">Verticillium dahliae var. longisporum</name>
    <dbReference type="NCBI Taxonomy" id="100787"/>
    <lineage>
        <taxon>Eukaryota</taxon>
        <taxon>Fungi</taxon>
        <taxon>Dikarya</taxon>
        <taxon>Ascomycota</taxon>
        <taxon>Pezizomycotina</taxon>
        <taxon>Sordariomycetes</taxon>
        <taxon>Hypocreomycetidae</taxon>
        <taxon>Glomerellales</taxon>
        <taxon>Plectosphaerellaceae</taxon>
        <taxon>Verticillium</taxon>
    </lineage>
</organism>
<gene>
    <name evidence="2" type="ORF">BN1708_013826</name>
</gene>
<dbReference type="Proteomes" id="UP000044602">
    <property type="component" value="Unassembled WGS sequence"/>
</dbReference>
<evidence type="ECO:0000256" key="1">
    <source>
        <dbReference type="SAM" id="MobiDB-lite"/>
    </source>
</evidence>
<dbReference type="AlphaFoldDB" id="A0A0G4LQ96"/>
<keyword evidence="3" id="KW-1185">Reference proteome</keyword>
<dbReference type="PANTHER" id="PTHR35392">
    <property type="entry name" value="ZN(II)2CYS6 TRANSCRIPTION FACTOR (EUROFUNG)-RELATED-RELATED"/>
    <property type="match status" value="1"/>
</dbReference>
<reference evidence="2 3" key="1">
    <citation type="submission" date="2015-05" db="EMBL/GenBank/DDBJ databases">
        <authorList>
            <person name="Wang D.B."/>
            <person name="Wang M."/>
        </authorList>
    </citation>
    <scope>NUCLEOTIDE SEQUENCE [LARGE SCALE GENOMIC DNA]</scope>
    <source>
        <strain evidence="2">VL1</strain>
    </source>
</reference>
<name>A0A0G4LQ96_VERLO</name>
<dbReference type="PANTHER" id="PTHR35392:SF3">
    <property type="entry name" value="ZN(2)-C6 FUNGAL-TYPE DOMAIN-CONTAINING PROTEIN"/>
    <property type="match status" value="1"/>
</dbReference>
<evidence type="ECO:0000313" key="3">
    <source>
        <dbReference type="Proteomes" id="UP000044602"/>
    </source>
</evidence>
<proteinExistence type="predicted"/>
<dbReference type="EMBL" id="CVQH01016446">
    <property type="protein sequence ID" value="CRK23850.1"/>
    <property type="molecule type" value="Genomic_DNA"/>
</dbReference>
<sequence length="471" mass="53605">MALAHEIGSLLQTLPRGRRLLVSEEDPADPSQDLPRHSTLSLSGRKKRSRRPSSPAARHVKNPAETARVRKLGACIKCRIEKLKCSDETVCVSCQGKYGVPLCQRTCLRKTLSDLAKHTTFVRYTGLRYNQEQALLRTKCALGEGFREVFLSFSDIDLQSPTLKTVFRKCHSLSNGSEVIAFPRDRVPLHSQLVEWVEHQILAERHAGRHYGFEATIDTFVLKYIKAGTSRTALPQIRLIGKIHEMRCMYRIWRVDTLYWRHAQTSHHSPLPPFIHAELRQIVKSALESCERDIFNELDKFLKPSGIPAKDRAPMWAALWQLIFTFKDLTQTFKEAGRLANVHPAFDACTAATEQLYVAIMSFYGSHYRQASNLKVSLQCLDSTHMPSSTLRHEVGDIFQHARHERGAFHEYIQTSPNELDRLLKTLVVDLEVKRLGNRRGRGRAPVEMVLIPSPDLYPGSDDEDDMEMAG</sequence>
<protein>
    <submittedName>
        <fullName evidence="2">Uncharacterized protein</fullName>
    </submittedName>
</protein>
<dbReference type="InterPro" id="IPR052973">
    <property type="entry name" value="Fungal_sec-metab_reg_TF"/>
</dbReference>
<accession>A0A0G4LQ96</accession>
<feature type="region of interest" description="Disordered" evidence="1">
    <location>
        <begin position="24"/>
        <end position="63"/>
    </location>
</feature>
<evidence type="ECO:0000313" key="2">
    <source>
        <dbReference type="EMBL" id="CRK23850.1"/>
    </source>
</evidence>